<organism evidence="1 2">
    <name type="scientific">Trapa natans</name>
    <name type="common">Water chestnut</name>
    <dbReference type="NCBI Taxonomy" id="22666"/>
    <lineage>
        <taxon>Eukaryota</taxon>
        <taxon>Viridiplantae</taxon>
        <taxon>Streptophyta</taxon>
        <taxon>Embryophyta</taxon>
        <taxon>Tracheophyta</taxon>
        <taxon>Spermatophyta</taxon>
        <taxon>Magnoliopsida</taxon>
        <taxon>eudicotyledons</taxon>
        <taxon>Gunneridae</taxon>
        <taxon>Pentapetalae</taxon>
        <taxon>rosids</taxon>
        <taxon>malvids</taxon>
        <taxon>Myrtales</taxon>
        <taxon>Lythraceae</taxon>
        <taxon>Trapa</taxon>
    </lineage>
</organism>
<evidence type="ECO:0000313" key="2">
    <source>
        <dbReference type="Proteomes" id="UP001346149"/>
    </source>
</evidence>
<proteinExistence type="predicted"/>
<dbReference type="AlphaFoldDB" id="A0AAN7R1S4"/>
<dbReference type="EMBL" id="JAXQNO010000015">
    <property type="protein sequence ID" value="KAK4782703.1"/>
    <property type="molecule type" value="Genomic_DNA"/>
</dbReference>
<keyword evidence="2" id="KW-1185">Reference proteome</keyword>
<accession>A0AAN7R1S4</accession>
<name>A0AAN7R1S4_TRANT</name>
<dbReference type="Proteomes" id="UP001346149">
    <property type="component" value="Unassembled WGS sequence"/>
</dbReference>
<sequence>MQSIVSCGQRGSKVNDIDASDRSSLTLSETFCISVASFIGLDDEDIWNAIFKGKNEIISRLKPTDFAHGFHFGALEYLCAKEDDMNMLEGLFPFPTLIPYVQVYLRQILLQTLLFLTIGLGLYEELPRTFMNMKLVTGVFPVSQHLHFQKNSTLPAIVLLLIQEIEPENTPLPVAVMQECFVVYIKQVDFIGKQILSKLILDWRPMDELAVLRAIYLLG</sequence>
<comment type="caution">
    <text evidence="1">The sequence shown here is derived from an EMBL/GenBank/DDBJ whole genome shotgun (WGS) entry which is preliminary data.</text>
</comment>
<reference evidence="1 2" key="1">
    <citation type="journal article" date="2023" name="Hortic Res">
        <title>Pangenome of water caltrop reveals structural variations and asymmetric subgenome divergence after allopolyploidization.</title>
        <authorList>
            <person name="Zhang X."/>
            <person name="Chen Y."/>
            <person name="Wang L."/>
            <person name="Yuan Y."/>
            <person name="Fang M."/>
            <person name="Shi L."/>
            <person name="Lu R."/>
            <person name="Comes H.P."/>
            <person name="Ma Y."/>
            <person name="Chen Y."/>
            <person name="Huang G."/>
            <person name="Zhou Y."/>
            <person name="Zheng Z."/>
            <person name="Qiu Y."/>
        </authorList>
    </citation>
    <scope>NUCLEOTIDE SEQUENCE [LARGE SCALE GENOMIC DNA]</scope>
    <source>
        <strain evidence="1">F231</strain>
    </source>
</reference>
<protein>
    <submittedName>
        <fullName evidence="1">Uncharacterized protein</fullName>
    </submittedName>
</protein>
<gene>
    <name evidence="1" type="ORF">SAY86_007077</name>
</gene>
<evidence type="ECO:0000313" key="1">
    <source>
        <dbReference type="EMBL" id="KAK4782703.1"/>
    </source>
</evidence>